<dbReference type="AlphaFoldDB" id="A0A2S1LRL5"/>
<dbReference type="Pfam" id="PF12833">
    <property type="entry name" value="HTH_18"/>
    <property type="match status" value="1"/>
</dbReference>
<evidence type="ECO:0000256" key="1">
    <source>
        <dbReference type="ARBA" id="ARBA00023015"/>
    </source>
</evidence>
<evidence type="ECO:0000256" key="3">
    <source>
        <dbReference type="ARBA" id="ARBA00023163"/>
    </source>
</evidence>
<dbReference type="PRINTS" id="PR00032">
    <property type="entry name" value="HTHARAC"/>
</dbReference>
<dbReference type="KEGG" id="fki:FK004_14815"/>
<keyword evidence="2" id="KW-0238">DNA-binding</keyword>
<dbReference type="EMBL" id="CP020919">
    <property type="protein sequence ID" value="AWG26407.1"/>
    <property type="molecule type" value="Genomic_DNA"/>
</dbReference>
<protein>
    <recommendedName>
        <fullName evidence="4">HTH araC/xylS-type domain-containing protein</fullName>
    </recommendedName>
</protein>
<organism evidence="5 6">
    <name type="scientific">Flavobacterium kingsejongi</name>
    <dbReference type="NCBI Taxonomy" id="1678728"/>
    <lineage>
        <taxon>Bacteria</taxon>
        <taxon>Pseudomonadati</taxon>
        <taxon>Bacteroidota</taxon>
        <taxon>Flavobacteriia</taxon>
        <taxon>Flavobacteriales</taxon>
        <taxon>Flavobacteriaceae</taxon>
        <taxon>Flavobacterium</taxon>
    </lineage>
</organism>
<dbReference type="InterPro" id="IPR020449">
    <property type="entry name" value="Tscrpt_reg_AraC-type_HTH"/>
</dbReference>
<keyword evidence="3" id="KW-0804">Transcription</keyword>
<keyword evidence="6" id="KW-1185">Reference proteome</keyword>
<reference evidence="5 6" key="1">
    <citation type="submission" date="2017-04" db="EMBL/GenBank/DDBJ databases">
        <title>Complete genome sequence of Flavobacterium kingsejong AJ004.</title>
        <authorList>
            <person name="Lee P.C."/>
        </authorList>
    </citation>
    <scope>NUCLEOTIDE SEQUENCE [LARGE SCALE GENOMIC DNA]</scope>
    <source>
        <strain evidence="5 6">AJ004</strain>
    </source>
</reference>
<evidence type="ECO:0000256" key="2">
    <source>
        <dbReference type="ARBA" id="ARBA00023125"/>
    </source>
</evidence>
<feature type="domain" description="HTH araC/xylS-type" evidence="4">
    <location>
        <begin position="26"/>
        <end position="98"/>
    </location>
</feature>
<dbReference type="PANTHER" id="PTHR43280">
    <property type="entry name" value="ARAC-FAMILY TRANSCRIPTIONAL REGULATOR"/>
    <property type="match status" value="1"/>
</dbReference>
<keyword evidence="1" id="KW-0805">Transcription regulation</keyword>
<gene>
    <name evidence="5" type="ORF">FK004_14815</name>
</gene>
<dbReference type="SMART" id="SM00342">
    <property type="entry name" value="HTH_ARAC"/>
    <property type="match status" value="1"/>
</dbReference>
<dbReference type="RefSeq" id="WP_108737931.1">
    <property type="nucleotide sequence ID" value="NZ_CP020919.1"/>
</dbReference>
<dbReference type="SUPFAM" id="SSF46689">
    <property type="entry name" value="Homeodomain-like"/>
    <property type="match status" value="1"/>
</dbReference>
<accession>A0A2S1LRL5</accession>
<dbReference type="GO" id="GO:0043565">
    <property type="term" value="F:sequence-specific DNA binding"/>
    <property type="evidence" value="ECO:0007669"/>
    <property type="project" value="InterPro"/>
</dbReference>
<name>A0A2S1LRL5_9FLAO</name>
<evidence type="ECO:0000259" key="4">
    <source>
        <dbReference type="PROSITE" id="PS01124"/>
    </source>
</evidence>
<dbReference type="OrthoDB" id="1266582at2"/>
<dbReference type="Proteomes" id="UP000244677">
    <property type="component" value="Chromosome"/>
</dbReference>
<evidence type="ECO:0000313" key="6">
    <source>
        <dbReference type="Proteomes" id="UP000244677"/>
    </source>
</evidence>
<dbReference type="GO" id="GO:0003700">
    <property type="term" value="F:DNA-binding transcription factor activity"/>
    <property type="evidence" value="ECO:0007669"/>
    <property type="project" value="InterPro"/>
</dbReference>
<proteinExistence type="predicted"/>
<dbReference type="PANTHER" id="PTHR43280:SF28">
    <property type="entry name" value="HTH-TYPE TRANSCRIPTIONAL ACTIVATOR RHAS"/>
    <property type="match status" value="1"/>
</dbReference>
<dbReference type="PROSITE" id="PS01124">
    <property type="entry name" value="HTH_ARAC_FAMILY_2"/>
    <property type="match status" value="1"/>
</dbReference>
<sequence length="115" mass="13271">MMKFKKIEKENCSIFLFDGVSFAVCSPALEKRVFQKKNFLQNIQFYTIQRILKALSLLLEHKFTVNEVARKVGYSSVPTFSNTFYKIIGQRPSEYISGVEILKKPADYSASLFKV</sequence>
<evidence type="ECO:0000313" key="5">
    <source>
        <dbReference type="EMBL" id="AWG26407.1"/>
    </source>
</evidence>
<dbReference type="InterPro" id="IPR018060">
    <property type="entry name" value="HTH_AraC"/>
</dbReference>
<dbReference type="Gene3D" id="1.10.10.60">
    <property type="entry name" value="Homeodomain-like"/>
    <property type="match status" value="1"/>
</dbReference>
<dbReference type="InterPro" id="IPR009057">
    <property type="entry name" value="Homeodomain-like_sf"/>
</dbReference>